<keyword evidence="2" id="KW-0238">DNA-binding</keyword>
<proteinExistence type="predicted"/>
<dbReference type="PANTHER" id="PTHR33154">
    <property type="entry name" value="TRANSCRIPTIONAL REGULATOR, ARSR FAMILY"/>
    <property type="match status" value="1"/>
</dbReference>
<dbReference type="InterPro" id="IPR001845">
    <property type="entry name" value="HTH_ArsR_DNA-bd_dom"/>
</dbReference>
<dbReference type="SUPFAM" id="SSF46785">
    <property type="entry name" value="Winged helix' DNA-binding domain"/>
    <property type="match status" value="1"/>
</dbReference>
<dbReference type="Pfam" id="PF01022">
    <property type="entry name" value="HTH_5"/>
    <property type="match status" value="1"/>
</dbReference>
<dbReference type="Gene3D" id="1.10.10.10">
    <property type="entry name" value="Winged helix-like DNA-binding domain superfamily/Winged helix DNA-binding domain"/>
    <property type="match status" value="1"/>
</dbReference>
<dbReference type="GO" id="GO:0003677">
    <property type="term" value="F:DNA binding"/>
    <property type="evidence" value="ECO:0007669"/>
    <property type="project" value="UniProtKB-KW"/>
</dbReference>
<dbReference type="InterPro" id="IPR051081">
    <property type="entry name" value="HTH_MetalResp_TranReg"/>
</dbReference>
<dbReference type="InterPro" id="IPR036390">
    <property type="entry name" value="WH_DNA-bd_sf"/>
</dbReference>
<dbReference type="InterPro" id="IPR036388">
    <property type="entry name" value="WH-like_DNA-bd_sf"/>
</dbReference>
<name>A0A1V6N5A1_METAZ</name>
<keyword evidence="1" id="KW-0805">Transcription regulation</keyword>
<protein>
    <submittedName>
        <fullName evidence="5">Transcriptional regulator</fullName>
    </submittedName>
</protein>
<dbReference type="CDD" id="cd00090">
    <property type="entry name" value="HTH_ARSR"/>
    <property type="match status" value="1"/>
</dbReference>
<dbReference type="PANTHER" id="PTHR33154:SF33">
    <property type="entry name" value="TRANSCRIPTIONAL REPRESSOR SDPR"/>
    <property type="match status" value="1"/>
</dbReference>
<accession>A0A1V6N5A1</accession>
<organism evidence="5 6">
    <name type="scientific">Methanobrevibacter arboriphilus JCM 13429 = DSM 1125</name>
    <dbReference type="NCBI Taxonomy" id="1300164"/>
    <lineage>
        <taxon>Archaea</taxon>
        <taxon>Methanobacteriati</taxon>
        <taxon>Methanobacteriota</taxon>
        <taxon>Methanomada group</taxon>
        <taxon>Methanobacteria</taxon>
        <taxon>Methanobacteriales</taxon>
        <taxon>Methanobacteriaceae</taxon>
        <taxon>Methanobrevibacter</taxon>
    </lineage>
</organism>
<dbReference type="AlphaFoldDB" id="A0A1V6N5A1"/>
<sequence>MIGDNFNNKKNNKSNFGTNTKEFISDNDLNNFNAPNPYNITDNSNQFNNVDMEDILDVMGCRTRREIINLLREEPRFVSEISQELEIGQKAIIEHLRAMEEIGILESSFKKIVRGRPRKYYDMPNDFTINITITENSFDVNISEDILNLKQLPSGDEWSKLLDIEKRIDQGHWEAVEELKSQIRLYENLKNRAEYILERTQMK</sequence>
<evidence type="ECO:0000313" key="6">
    <source>
        <dbReference type="Proteomes" id="UP000191661"/>
    </source>
</evidence>
<evidence type="ECO:0000256" key="2">
    <source>
        <dbReference type="ARBA" id="ARBA00023125"/>
    </source>
</evidence>
<dbReference type="EMBL" id="JXMW01000001">
    <property type="protein sequence ID" value="OQD59792.1"/>
    <property type="molecule type" value="Genomic_DNA"/>
</dbReference>
<gene>
    <name evidence="5" type="ORF">MBBAR_1c01960</name>
</gene>
<evidence type="ECO:0000256" key="3">
    <source>
        <dbReference type="ARBA" id="ARBA00023163"/>
    </source>
</evidence>
<dbReference type="SMART" id="SM00418">
    <property type="entry name" value="HTH_ARSR"/>
    <property type="match status" value="1"/>
</dbReference>
<dbReference type="OrthoDB" id="9623at2157"/>
<feature type="domain" description="HTH arsR-type" evidence="4">
    <location>
        <begin position="54"/>
        <end position="138"/>
    </location>
</feature>
<keyword evidence="3" id="KW-0804">Transcription</keyword>
<evidence type="ECO:0000313" key="5">
    <source>
        <dbReference type="EMBL" id="OQD59792.1"/>
    </source>
</evidence>
<reference evidence="5 6" key="1">
    <citation type="submission" date="2014-12" db="EMBL/GenBank/DDBJ databases">
        <title>Genome sequence of Methanobrevibacter arboriphilicus DH1, DSM1125.</title>
        <authorList>
            <person name="Poehlein A."/>
            <person name="Thauer R.K."/>
            <person name="Seedorf H."/>
            <person name="Daniel R."/>
        </authorList>
    </citation>
    <scope>NUCLEOTIDE SEQUENCE [LARGE SCALE GENOMIC DNA]</scope>
    <source>
        <strain evidence="5 6">DH1</strain>
    </source>
</reference>
<dbReference type="Proteomes" id="UP000191661">
    <property type="component" value="Unassembled WGS sequence"/>
</dbReference>
<dbReference type="GO" id="GO:0003700">
    <property type="term" value="F:DNA-binding transcription factor activity"/>
    <property type="evidence" value="ECO:0007669"/>
    <property type="project" value="InterPro"/>
</dbReference>
<dbReference type="InterPro" id="IPR011991">
    <property type="entry name" value="ArsR-like_HTH"/>
</dbReference>
<comment type="caution">
    <text evidence="5">The sequence shown here is derived from an EMBL/GenBank/DDBJ whole genome shotgun (WGS) entry which is preliminary data.</text>
</comment>
<evidence type="ECO:0000256" key="1">
    <source>
        <dbReference type="ARBA" id="ARBA00023015"/>
    </source>
</evidence>
<keyword evidence="6" id="KW-1185">Reference proteome</keyword>
<evidence type="ECO:0000259" key="4">
    <source>
        <dbReference type="SMART" id="SM00418"/>
    </source>
</evidence>